<gene>
    <name evidence="7" type="ORF">JD844_025429</name>
</gene>
<evidence type="ECO:0000256" key="6">
    <source>
        <dbReference type="SAM" id="Phobius"/>
    </source>
</evidence>
<name>A0ABQ7SZH8_PHRPL</name>
<reference evidence="7 8" key="1">
    <citation type="journal article" date="2022" name="Gigascience">
        <title>A chromosome-level genome assembly and annotation of the desert horned lizard, Phrynosoma platyrhinos, provides insight into chromosomal rearrangements among reptiles.</title>
        <authorList>
            <person name="Koochekian N."/>
            <person name="Ascanio A."/>
            <person name="Farleigh K."/>
            <person name="Card D.C."/>
            <person name="Schield D.R."/>
            <person name="Castoe T.A."/>
            <person name="Jezkova T."/>
        </authorList>
    </citation>
    <scope>NUCLEOTIDE SEQUENCE [LARGE SCALE GENOMIC DNA]</scope>
    <source>
        <strain evidence="7">NK-2021</strain>
    </source>
</reference>
<evidence type="ECO:0000313" key="8">
    <source>
        <dbReference type="Proteomes" id="UP000826234"/>
    </source>
</evidence>
<evidence type="ECO:0000256" key="3">
    <source>
        <dbReference type="ARBA" id="ARBA00022989"/>
    </source>
</evidence>
<sequence>MNGRERSPSTHSSAAIPTGNNSPFICKLLSPSLSRWLPESARWLLTKKEVETAHSYLSTCAKVNGKQDFSSKITPEVLRKSVSIEESRTYFYWHLFKTPKLRKITLCSTFVWFGVSFTYYGISLNIGGFSLDPYLTQLIFGAIEIPAKLEHGHVRSAVAILGKGFSEAAFTTVFLYTAELYPTVLRNKNFLGTQVYEQSVVADGGSIGLGLLSPMSADAPLPKQEEASHDCDKEAASS</sequence>
<protein>
    <submittedName>
        <fullName evidence="7">Uncharacterized protein</fullName>
    </submittedName>
</protein>
<keyword evidence="8" id="KW-1185">Reference proteome</keyword>
<comment type="subcellular location">
    <subcellularLocation>
        <location evidence="1">Membrane</location>
        <topology evidence="1">Multi-pass membrane protein</topology>
    </subcellularLocation>
</comment>
<proteinExistence type="predicted"/>
<evidence type="ECO:0000256" key="5">
    <source>
        <dbReference type="SAM" id="MobiDB-lite"/>
    </source>
</evidence>
<evidence type="ECO:0000256" key="2">
    <source>
        <dbReference type="ARBA" id="ARBA00022692"/>
    </source>
</evidence>
<comment type="caution">
    <text evidence="7">The sequence shown here is derived from an EMBL/GenBank/DDBJ whole genome shotgun (WGS) entry which is preliminary data.</text>
</comment>
<feature type="compositionally biased region" description="Basic and acidic residues" evidence="5">
    <location>
        <begin position="223"/>
        <end position="238"/>
    </location>
</feature>
<evidence type="ECO:0000313" key="7">
    <source>
        <dbReference type="EMBL" id="KAH0622773.1"/>
    </source>
</evidence>
<keyword evidence="2 6" id="KW-0812">Transmembrane</keyword>
<accession>A0ABQ7SZH8</accession>
<dbReference type="Gene3D" id="1.20.1250.20">
    <property type="entry name" value="MFS general substrate transporter like domains"/>
    <property type="match status" value="1"/>
</dbReference>
<evidence type="ECO:0000256" key="1">
    <source>
        <dbReference type="ARBA" id="ARBA00004141"/>
    </source>
</evidence>
<dbReference type="PANTHER" id="PTHR24064">
    <property type="entry name" value="SOLUTE CARRIER FAMILY 22 MEMBER"/>
    <property type="match status" value="1"/>
</dbReference>
<organism evidence="7 8">
    <name type="scientific">Phrynosoma platyrhinos</name>
    <name type="common">Desert horned lizard</name>
    <dbReference type="NCBI Taxonomy" id="52577"/>
    <lineage>
        <taxon>Eukaryota</taxon>
        <taxon>Metazoa</taxon>
        <taxon>Chordata</taxon>
        <taxon>Craniata</taxon>
        <taxon>Vertebrata</taxon>
        <taxon>Euteleostomi</taxon>
        <taxon>Lepidosauria</taxon>
        <taxon>Squamata</taxon>
        <taxon>Bifurcata</taxon>
        <taxon>Unidentata</taxon>
        <taxon>Episquamata</taxon>
        <taxon>Toxicofera</taxon>
        <taxon>Iguania</taxon>
        <taxon>Phrynosomatidae</taxon>
        <taxon>Phrynosomatinae</taxon>
        <taxon>Phrynosoma</taxon>
    </lineage>
</organism>
<dbReference type="SUPFAM" id="SSF103473">
    <property type="entry name" value="MFS general substrate transporter"/>
    <property type="match status" value="1"/>
</dbReference>
<dbReference type="InterPro" id="IPR036259">
    <property type="entry name" value="MFS_trans_sf"/>
</dbReference>
<keyword evidence="3 6" id="KW-1133">Transmembrane helix</keyword>
<feature type="transmembrane region" description="Helical" evidence="6">
    <location>
        <begin position="104"/>
        <end position="122"/>
    </location>
</feature>
<evidence type="ECO:0000256" key="4">
    <source>
        <dbReference type="ARBA" id="ARBA00023136"/>
    </source>
</evidence>
<keyword evidence="4 6" id="KW-0472">Membrane</keyword>
<dbReference type="Proteomes" id="UP000826234">
    <property type="component" value="Unassembled WGS sequence"/>
</dbReference>
<feature type="region of interest" description="Disordered" evidence="5">
    <location>
        <begin position="218"/>
        <end position="238"/>
    </location>
</feature>
<dbReference type="EMBL" id="JAIPUX010003289">
    <property type="protein sequence ID" value="KAH0622773.1"/>
    <property type="molecule type" value="Genomic_DNA"/>
</dbReference>